<protein>
    <recommendedName>
        <fullName evidence="3">Photosystem I assembly protein Ycf37</fullName>
    </recommendedName>
</protein>
<dbReference type="SUPFAM" id="SSF48452">
    <property type="entry name" value="TPR-like"/>
    <property type="match status" value="1"/>
</dbReference>
<geneLocation type="chloroplast" evidence="2"/>
<keyword evidence="2" id="KW-0150">Chloroplast</keyword>
<gene>
    <name evidence="2" type="primary">ycf37</name>
</gene>
<name>A0A1Z1MG59_9FLOR</name>
<keyword evidence="1" id="KW-1133">Transmembrane helix</keyword>
<dbReference type="EMBL" id="MF101435">
    <property type="protein sequence ID" value="ARW64879.1"/>
    <property type="molecule type" value="Genomic_DNA"/>
</dbReference>
<dbReference type="InterPro" id="IPR011990">
    <property type="entry name" value="TPR-like_helical_dom_sf"/>
</dbReference>
<sequence>MIDSDIYFYLYLLIITAILIFLSVLVLPQAKLFFANLAIFLTIREKCDNILSCSEKMYCDLLSLYFSRSEYYLCILVCESYLRNSSFSKNKKQFYINLANSYAQIHYWELAKYYYLEAFTTWDKDAEIMSKLINLHKYLGYDFEAKDLSVKIKKTSKNT</sequence>
<evidence type="ECO:0000256" key="1">
    <source>
        <dbReference type="SAM" id="Phobius"/>
    </source>
</evidence>
<organism evidence="2">
    <name type="scientific">Polysiphonia sertularioides</name>
    <dbReference type="NCBI Taxonomy" id="945028"/>
    <lineage>
        <taxon>Eukaryota</taxon>
        <taxon>Rhodophyta</taxon>
        <taxon>Florideophyceae</taxon>
        <taxon>Rhodymeniophycidae</taxon>
        <taxon>Ceramiales</taxon>
        <taxon>Rhodomelaceae</taxon>
        <taxon>Polysiphonioideae</taxon>
        <taxon>Polysiphonia</taxon>
    </lineage>
</organism>
<keyword evidence="2" id="KW-0934">Plastid</keyword>
<evidence type="ECO:0000313" key="2">
    <source>
        <dbReference type="EMBL" id="ARW64879.1"/>
    </source>
</evidence>
<accession>A0A1Z1MG59</accession>
<dbReference type="Gene3D" id="1.25.40.10">
    <property type="entry name" value="Tetratricopeptide repeat domain"/>
    <property type="match status" value="1"/>
</dbReference>
<evidence type="ECO:0008006" key="3">
    <source>
        <dbReference type="Google" id="ProtNLM"/>
    </source>
</evidence>
<keyword evidence="1" id="KW-0472">Membrane</keyword>
<feature type="transmembrane region" description="Helical" evidence="1">
    <location>
        <begin position="6"/>
        <end position="27"/>
    </location>
</feature>
<proteinExistence type="predicted"/>
<reference evidence="2" key="1">
    <citation type="journal article" date="2017" name="J. Phycol.">
        <title>Analysis of chloroplast genomes and a supermatrix inform reclassification of the Rhodomelaceae (Rhodophyta).</title>
        <authorList>
            <person name="Diaz-Tapia P."/>
            <person name="Maggs C.A."/>
            <person name="West J.A."/>
            <person name="Verbruggen H."/>
        </authorList>
    </citation>
    <scope>NUCLEOTIDE SEQUENCE</scope>
    <source>
        <strain evidence="2">PD0001</strain>
    </source>
</reference>
<dbReference type="AlphaFoldDB" id="A0A1Z1MG59"/>
<keyword evidence="1" id="KW-0812">Transmembrane</keyword>